<dbReference type="Proteomes" id="UP000273786">
    <property type="component" value="Unassembled WGS sequence"/>
</dbReference>
<accession>A0A3P3FF02</accession>
<keyword evidence="2" id="KW-1185">Reference proteome</keyword>
<evidence type="ECO:0000313" key="2">
    <source>
        <dbReference type="Proteomes" id="UP000273786"/>
    </source>
</evidence>
<sequence>MRLLLLFAERDAPEKDPATHVFAIQGNEIVDTSTRGKRLPLKKAVITDDFNEFRLKRIFEITQ</sequence>
<protein>
    <submittedName>
        <fullName evidence="1">Uncharacterized protein</fullName>
    </submittedName>
</protein>
<evidence type="ECO:0000313" key="1">
    <source>
        <dbReference type="EMBL" id="RRH96897.1"/>
    </source>
</evidence>
<dbReference type="AlphaFoldDB" id="A0A3P3FF02"/>
<comment type="caution">
    <text evidence="1">The sequence shown here is derived from an EMBL/GenBank/DDBJ whole genome shotgun (WGS) entry which is preliminary data.</text>
</comment>
<dbReference type="OrthoDB" id="570679at356"/>
<proteinExistence type="predicted"/>
<reference evidence="1 2" key="1">
    <citation type="submission" date="2018-11" db="EMBL/GenBank/DDBJ databases">
        <title>the genome of Mesorhizobium tamadayense DSM 28320.</title>
        <authorList>
            <person name="Gao J."/>
        </authorList>
    </citation>
    <scope>NUCLEOTIDE SEQUENCE [LARGE SCALE GENOMIC DNA]</scope>
    <source>
        <strain evidence="1 2">DSM 28320</strain>
    </source>
</reference>
<dbReference type="EMBL" id="RQXT01000029">
    <property type="protein sequence ID" value="RRH96897.1"/>
    <property type="molecule type" value="Genomic_DNA"/>
</dbReference>
<dbReference type="RefSeq" id="WP_125002412.1">
    <property type="nucleotide sequence ID" value="NZ_RQXT01000029.1"/>
</dbReference>
<name>A0A3P3FF02_9HYPH</name>
<organism evidence="1 2">
    <name type="scientific">Mesorhizobium tamadayense</name>
    <dbReference type="NCBI Taxonomy" id="425306"/>
    <lineage>
        <taxon>Bacteria</taxon>
        <taxon>Pseudomonadati</taxon>
        <taxon>Pseudomonadota</taxon>
        <taxon>Alphaproteobacteria</taxon>
        <taxon>Hyphomicrobiales</taxon>
        <taxon>Phyllobacteriaceae</taxon>
        <taxon>Mesorhizobium</taxon>
    </lineage>
</organism>
<gene>
    <name evidence="1" type="ORF">EH240_21640</name>
</gene>